<reference evidence="1 2" key="1">
    <citation type="journal article" date="2015" name="PLoS Negl. Trop. Dis.">
        <title>Distribution of Plasmids in Distinct Leptospira Pathogenic Species.</title>
        <authorList>
            <person name="Wang Y."/>
            <person name="Zhuang X."/>
            <person name="Zhong Y."/>
            <person name="Zhang C."/>
            <person name="Zhang Y."/>
            <person name="Zeng L."/>
            <person name="Zhu Y."/>
            <person name="He P."/>
            <person name="Dong K."/>
            <person name="Pal U."/>
            <person name="Guo X."/>
            <person name="Qin J."/>
        </authorList>
    </citation>
    <scope>NUCLEOTIDE SEQUENCE [LARGE SCALE GENOMIC DNA]</scope>
    <source>
        <strain evidence="1 2">56604</strain>
    </source>
</reference>
<gene>
    <name evidence="1" type="ORF">LBBP_00579</name>
</gene>
<dbReference type="EMBL" id="CP012029">
    <property type="protein sequence ID" value="ALO24925.1"/>
    <property type="molecule type" value="Genomic_DNA"/>
</dbReference>
<protein>
    <submittedName>
        <fullName evidence="1">Uncharacterized protein</fullName>
    </submittedName>
</protein>
<evidence type="ECO:0000313" key="2">
    <source>
        <dbReference type="Proteomes" id="UP000058857"/>
    </source>
</evidence>
<proteinExistence type="predicted"/>
<evidence type="ECO:0000313" key="1">
    <source>
        <dbReference type="EMBL" id="ALO24925.1"/>
    </source>
</evidence>
<sequence length="75" mass="8846">MYTACDFFRVYLIKKRFSEIGKPIVFAFMISDILSISRIRKNVFHVVKPLFRKILKLGARINLSLFPILNSSLYF</sequence>
<accession>A0A0E3BQS9</accession>
<dbReference type="PATRIC" id="fig|280505.15.peg.567"/>
<name>A0A0E3BQS9_LEPBO</name>
<dbReference type="Proteomes" id="UP000058857">
    <property type="component" value="Chromosome 1"/>
</dbReference>
<dbReference type="AlphaFoldDB" id="A0A0E3BQS9"/>
<organism evidence="1">
    <name type="scientific">Leptospira borgpetersenii serovar Ballum</name>
    <dbReference type="NCBI Taxonomy" id="280505"/>
    <lineage>
        <taxon>Bacteria</taxon>
        <taxon>Pseudomonadati</taxon>
        <taxon>Spirochaetota</taxon>
        <taxon>Spirochaetia</taxon>
        <taxon>Leptospirales</taxon>
        <taxon>Leptospiraceae</taxon>
        <taxon>Leptospira</taxon>
    </lineage>
</organism>